<keyword evidence="3" id="KW-1185">Reference proteome</keyword>
<dbReference type="AlphaFoldDB" id="A0AA36AX06"/>
<dbReference type="Proteomes" id="UP001162480">
    <property type="component" value="Chromosome 5"/>
</dbReference>
<sequence>MSKAGKYGSTVREYRDDPDYGDTRNTDPENSNLYVDEILKQIGNNVFKINNGAVNELASTLALTMASVGVSVQQVKHFNTDALILFLSKHGISQAGLKSLRDNQVEGEMLLEFTDADLKDIFEVFKDRFLIRKLLRELYGPNNSSCRLAKTIAPPTVSSSVVSNPHSVLASTSLSSSPITLPSQTFVTSTPKAIIPLPSPKITPEPILTQVTHVLPTKTVNLESYNKTSPLVIISNQQKKPSPNTTMSQLTDIQNPPLHTNNFIPTEQQDSEVGVVTSLHSNSLSVSNFVNSDTAIYSSPKTSDTSTTLIQQGEVQTHVIEDDDDVVDYPQNDVYIVDGWGACRIKEFTAEELLRRKVRRGRPTEAQRLGRSLLREAATTAKIWHRAPPLKMISAEKKEIFFRYICRAAPQLSRHKQFVWIRLGEALQNRRKYLSDKECGRRQMKRKHDPNLFMSTPHSLSSSLLFNNTYSTSVSATSTSLLPATSLLKNEFNPIVIDSSIETNLETLPTSTEQTINSISSVNLTTLIKEEAESEGIKY</sequence>
<accession>A0AA36AX06</accession>
<feature type="compositionally biased region" description="Basic and acidic residues" evidence="1">
    <location>
        <begin position="12"/>
        <end position="27"/>
    </location>
</feature>
<proteinExistence type="predicted"/>
<feature type="region of interest" description="Disordered" evidence="1">
    <location>
        <begin position="1"/>
        <end position="29"/>
    </location>
</feature>
<gene>
    <name evidence="2" type="ORF">OCTVUL_1B024001</name>
</gene>
<name>A0AA36AX06_OCTVU</name>
<dbReference type="EMBL" id="OX597818">
    <property type="protein sequence ID" value="CAI9723193.1"/>
    <property type="molecule type" value="Genomic_DNA"/>
</dbReference>
<protein>
    <submittedName>
        <fullName evidence="2">Uncharacterized protein</fullName>
    </submittedName>
</protein>
<evidence type="ECO:0000313" key="3">
    <source>
        <dbReference type="Proteomes" id="UP001162480"/>
    </source>
</evidence>
<evidence type="ECO:0000256" key="1">
    <source>
        <dbReference type="SAM" id="MobiDB-lite"/>
    </source>
</evidence>
<evidence type="ECO:0000313" key="2">
    <source>
        <dbReference type="EMBL" id="CAI9723193.1"/>
    </source>
</evidence>
<reference evidence="2" key="1">
    <citation type="submission" date="2023-08" db="EMBL/GenBank/DDBJ databases">
        <authorList>
            <person name="Alioto T."/>
            <person name="Alioto T."/>
            <person name="Gomez Garrido J."/>
        </authorList>
    </citation>
    <scope>NUCLEOTIDE SEQUENCE</scope>
</reference>
<organism evidence="2 3">
    <name type="scientific">Octopus vulgaris</name>
    <name type="common">Common octopus</name>
    <dbReference type="NCBI Taxonomy" id="6645"/>
    <lineage>
        <taxon>Eukaryota</taxon>
        <taxon>Metazoa</taxon>
        <taxon>Spiralia</taxon>
        <taxon>Lophotrochozoa</taxon>
        <taxon>Mollusca</taxon>
        <taxon>Cephalopoda</taxon>
        <taxon>Coleoidea</taxon>
        <taxon>Octopodiformes</taxon>
        <taxon>Octopoda</taxon>
        <taxon>Incirrata</taxon>
        <taxon>Octopodidae</taxon>
        <taxon>Octopus</taxon>
    </lineage>
</organism>